<evidence type="ECO:0000256" key="9">
    <source>
        <dbReference type="ARBA" id="ARBA00023136"/>
    </source>
</evidence>
<evidence type="ECO:0000259" key="14">
    <source>
        <dbReference type="Pfam" id="PF00593"/>
    </source>
</evidence>
<dbReference type="InterPro" id="IPR012910">
    <property type="entry name" value="Plug_dom"/>
</dbReference>
<evidence type="ECO:0000256" key="7">
    <source>
        <dbReference type="ARBA" id="ARBA00023065"/>
    </source>
</evidence>
<keyword evidence="6" id="KW-0408">Iron</keyword>
<dbReference type="InterPro" id="IPR000531">
    <property type="entry name" value="Beta-barrel_TonB"/>
</dbReference>
<protein>
    <submittedName>
        <fullName evidence="16">TonB-dependent receptor</fullName>
    </submittedName>
</protein>
<evidence type="ECO:0000256" key="8">
    <source>
        <dbReference type="ARBA" id="ARBA00023077"/>
    </source>
</evidence>
<organism evidence="16 17">
    <name type="scientific">Hyphomonas polymorpha PS728</name>
    <dbReference type="NCBI Taxonomy" id="1280954"/>
    <lineage>
        <taxon>Bacteria</taxon>
        <taxon>Pseudomonadati</taxon>
        <taxon>Pseudomonadota</taxon>
        <taxon>Alphaproteobacteria</taxon>
        <taxon>Hyphomonadales</taxon>
        <taxon>Hyphomonadaceae</taxon>
        <taxon>Hyphomonas</taxon>
    </lineage>
</organism>
<comment type="similarity">
    <text evidence="11 12">Belongs to the TonB-dependent receptor family.</text>
</comment>
<gene>
    <name evidence="16" type="ORF">HPO_02292</name>
</gene>
<keyword evidence="9 11" id="KW-0472">Membrane</keyword>
<evidence type="ECO:0000256" key="13">
    <source>
        <dbReference type="SAM" id="SignalP"/>
    </source>
</evidence>
<keyword evidence="3 11" id="KW-1134">Transmembrane beta strand</keyword>
<evidence type="ECO:0000256" key="1">
    <source>
        <dbReference type="ARBA" id="ARBA00004571"/>
    </source>
</evidence>
<name>A0A062VPJ3_9PROT</name>
<keyword evidence="4" id="KW-0410">Iron transport</keyword>
<keyword evidence="7" id="KW-0406">Ion transport</keyword>
<dbReference type="InterPro" id="IPR039426">
    <property type="entry name" value="TonB-dep_rcpt-like"/>
</dbReference>
<evidence type="ECO:0000256" key="2">
    <source>
        <dbReference type="ARBA" id="ARBA00022448"/>
    </source>
</evidence>
<evidence type="ECO:0000256" key="5">
    <source>
        <dbReference type="ARBA" id="ARBA00022692"/>
    </source>
</evidence>
<evidence type="ECO:0000313" key="17">
    <source>
        <dbReference type="Proteomes" id="UP000027100"/>
    </source>
</evidence>
<feature type="chain" id="PRO_5001615406" evidence="13">
    <location>
        <begin position="29"/>
        <end position="980"/>
    </location>
</feature>
<evidence type="ECO:0000259" key="15">
    <source>
        <dbReference type="Pfam" id="PF07715"/>
    </source>
</evidence>
<dbReference type="SUPFAM" id="SSF56935">
    <property type="entry name" value="Porins"/>
    <property type="match status" value="1"/>
</dbReference>
<dbReference type="PANTHER" id="PTHR32552:SF81">
    <property type="entry name" value="TONB-DEPENDENT OUTER MEMBRANE RECEPTOR"/>
    <property type="match status" value="1"/>
</dbReference>
<keyword evidence="17" id="KW-1185">Reference proteome</keyword>
<evidence type="ECO:0000313" key="16">
    <source>
        <dbReference type="EMBL" id="KDA00206.1"/>
    </source>
</evidence>
<keyword evidence="16" id="KW-0675">Receptor</keyword>
<dbReference type="Pfam" id="PF07715">
    <property type="entry name" value="Plug"/>
    <property type="match status" value="1"/>
</dbReference>
<comment type="subcellular location">
    <subcellularLocation>
        <location evidence="1 11">Cell outer membrane</location>
        <topology evidence="1 11">Multi-pass membrane protein</topology>
    </subcellularLocation>
</comment>
<dbReference type="InterPro" id="IPR036942">
    <property type="entry name" value="Beta-barrel_TonB_sf"/>
</dbReference>
<dbReference type="Pfam" id="PF00593">
    <property type="entry name" value="TonB_dep_Rec_b-barrel"/>
    <property type="match status" value="1"/>
</dbReference>
<evidence type="ECO:0000256" key="10">
    <source>
        <dbReference type="ARBA" id="ARBA00023237"/>
    </source>
</evidence>
<feature type="domain" description="TonB-dependent receptor-like beta-barrel" evidence="14">
    <location>
        <begin position="436"/>
        <end position="942"/>
    </location>
</feature>
<evidence type="ECO:0000256" key="3">
    <source>
        <dbReference type="ARBA" id="ARBA00022452"/>
    </source>
</evidence>
<evidence type="ECO:0000256" key="11">
    <source>
        <dbReference type="PROSITE-ProRule" id="PRU01360"/>
    </source>
</evidence>
<evidence type="ECO:0000256" key="12">
    <source>
        <dbReference type="RuleBase" id="RU003357"/>
    </source>
</evidence>
<comment type="caution">
    <text evidence="16">The sequence shown here is derived from an EMBL/GenBank/DDBJ whole genome shotgun (WGS) entry which is preliminary data.</text>
</comment>
<dbReference type="STRING" id="1280954.HPO_02292"/>
<dbReference type="Proteomes" id="UP000027100">
    <property type="component" value="Unassembled WGS sequence"/>
</dbReference>
<accession>A0A062VPJ3</accession>
<dbReference type="GO" id="GO:0006826">
    <property type="term" value="P:iron ion transport"/>
    <property type="evidence" value="ECO:0007669"/>
    <property type="project" value="UniProtKB-KW"/>
</dbReference>
<dbReference type="RefSeq" id="WP_035593972.1">
    <property type="nucleotide sequence ID" value="NZ_ARYM01000002.1"/>
</dbReference>
<dbReference type="AlphaFoldDB" id="A0A062VPJ3"/>
<keyword evidence="2 11" id="KW-0813">Transport</keyword>
<dbReference type="PANTHER" id="PTHR32552">
    <property type="entry name" value="FERRICHROME IRON RECEPTOR-RELATED"/>
    <property type="match status" value="1"/>
</dbReference>
<evidence type="ECO:0000256" key="6">
    <source>
        <dbReference type="ARBA" id="ARBA00023004"/>
    </source>
</evidence>
<sequence>MSRNTDSKYVLLAGASALALSFFGSAYAQEETAPDDSRRLGTVTVTTQKVEQSIQDVPIAVSAFDEEALNKMQLSGGPDLVKSIPNVSFTKGNFNGFNFKIRGIGADLVAQSGDAGVGVHQNDVPLTANRLFEAEFFDMERIEVLRGPQGTLYGRNATGGVFNAITAKPVLEEYQGNVSATLGNYGTKKIKGMLNIPIGEKVAVRLAGNYLERDGYATNTVTGQSIDGRELYGYRATILAEPTERLRGWLSYEYFEEEDNRLRSGKQLCTKSPLRTSFAGIPVSALDQTVTSQGCLDTSLDSMKDRLNSVATLGGGLGITAGLLSGDAFTQPANLNLRQIESAFDPQYYADQTLITGKIEFDVTDALKLTYLGSYSESGSVSIEDYNKQSPTIAFNTNGQPLFGTLGPTGAAIYQALFPGGVVNDPILGASNFFRTFDVAGGTSEQTTHELRLQSSYDGPFNFNLGVIAMDFEAIDPASSNTDGYYVISNSLTALAQINNALGGALFGGQVPIDSGGTLEEQAFTGLGGQYFRSLSPYELSSVAVFGEGYYDITDNLKATLGLRYTKDEKTQANVPTYLFTPGAVYGPGSPQNGSPINPRPVAGQTPDAGGDGYFDASFEEVTGRAGLDWRPDVGFTDDTLLYGFYSRGYKGGGINPPQPAGANLFSQFFDPEFIDAFEVGTKNTLANGSLQLNATGFYYDYQGYQITQIINRTSVNFNVDTKLKGLEIETIWNPVSTFVVNANLGLLDSELGDLYSIDVIDRTNGRSDLVVLKNTSSYSNCVISAQGYATVLGAIQANPALTGITRNLCTGDLAAVGGRAGFEALLGLTGVTVTYTDANGNTQTATALQPIEGDAKDLKGNSMPGAPEMTFNIGAEYTWLPGSFGDWGLTGRVDYYRQSDSMSRVYNSPRDKLPSWDNMNVSLAFTNDPSGVRVELFGKNIFDETAITGAYLTDDSSGLYTNIFLNEPRTYGIAVTKSW</sequence>
<feature type="signal peptide" evidence="13">
    <location>
        <begin position="1"/>
        <end position="28"/>
    </location>
</feature>
<keyword evidence="8 12" id="KW-0798">TonB box</keyword>
<dbReference type="eggNOG" id="COG1629">
    <property type="taxonomic scope" value="Bacteria"/>
</dbReference>
<keyword evidence="10 11" id="KW-0998">Cell outer membrane</keyword>
<feature type="domain" description="TonB-dependent receptor plug" evidence="15">
    <location>
        <begin position="54"/>
        <end position="161"/>
    </location>
</feature>
<dbReference type="PROSITE" id="PS52016">
    <property type="entry name" value="TONB_DEPENDENT_REC_3"/>
    <property type="match status" value="1"/>
</dbReference>
<keyword evidence="5 11" id="KW-0812">Transmembrane</keyword>
<dbReference type="OrthoDB" id="7313036at2"/>
<dbReference type="Gene3D" id="2.40.170.20">
    <property type="entry name" value="TonB-dependent receptor, beta-barrel domain"/>
    <property type="match status" value="3"/>
</dbReference>
<dbReference type="PATRIC" id="fig|1280954.3.peg.469"/>
<proteinExistence type="inferred from homology"/>
<keyword evidence="13" id="KW-0732">Signal</keyword>
<evidence type="ECO:0000256" key="4">
    <source>
        <dbReference type="ARBA" id="ARBA00022496"/>
    </source>
</evidence>
<dbReference type="EMBL" id="ARYM01000002">
    <property type="protein sequence ID" value="KDA00206.1"/>
    <property type="molecule type" value="Genomic_DNA"/>
</dbReference>
<dbReference type="GO" id="GO:0009279">
    <property type="term" value="C:cell outer membrane"/>
    <property type="evidence" value="ECO:0007669"/>
    <property type="project" value="UniProtKB-SubCell"/>
</dbReference>
<reference evidence="16 17" key="1">
    <citation type="journal article" date="2014" name="Antonie Van Leeuwenhoek">
        <title>Hyphomonas beringensis sp. nov. and Hyphomonas chukchiensis sp. nov., isolated from surface seawater of the Bering Sea and Chukchi Sea.</title>
        <authorList>
            <person name="Li C."/>
            <person name="Lai Q."/>
            <person name="Li G."/>
            <person name="Dong C."/>
            <person name="Wang J."/>
            <person name="Liao Y."/>
            <person name="Shao Z."/>
        </authorList>
    </citation>
    <scope>NUCLEOTIDE SEQUENCE [LARGE SCALE GENOMIC DNA]</scope>
    <source>
        <strain evidence="16 17">PS728</strain>
    </source>
</reference>